<dbReference type="Pfam" id="PF06831">
    <property type="entry name" value="H2TH"/>
    <property type="match status" value="1"/>
</dbReference>
<dbReference type="PROSITE" id="PS51068">
    <property type="entry name" value="FPG_CAT"/>
    <property type="match status" value="1"/>
</dbReference>
<dbReference type="GO" id="GO:0008270">
    <property type="term" value="F:zinc ion binding"/>
    <property type="evidence" value="ECO:0007669"/>
    <property type="project" value="UniProtKB-KW"/>
</dbReference>
<dbReference type="InterPro" id="IPR015886">
    <property type="entry name" value="H2TH_FPG"/>
</dbReference>
<dbReference type="GO" id="GO:0006284">
    <property type="term" value="P:base-excision repair"/>
    <property type="evidence" value="ECO:0007669"/>
    <property type="project" value="InterPro"/>
</dbReference>
<dbReference type="EMBL" id="LT859958">
    <property type="protein sequence ID" value="SMX53719.1"/>
    <property type="molecule type" value="Genomic_DNA"/>
</dbReference>
<dbReference type="PANTHER" id="PTHR22993:SF9">
    <property type="entry name" value="FORMAMIDOPYRIMIDINE-DNA GLYCOSYLASE"/>
    <property type="match status" value="1"/>
</dbReference>
<dbReference type="GO" id="GO:0034039">
    <property type="term" value="F:8-oxo-7,8-dihydroguanine DNA N-glycosylase activity"/>
    <property type="evidence" value="ECO:0007669"/>
    <property type="project" value="TreeGrafter"/>
</dbReference>
<evidence type="ECO:0000313" key="19">
    <source>
        <dbReference type="EMBL" id="SMX53719.1"/>
    </source>
</evidence>
<evidence type="ECO:0000256" key="11">
    <source>
        <dbReference type="ARBA" id="ARBA00023204"/>
    </source>
</evidence>
<dbReference type="GO" id="GO:0003690">
    <property type="term" value="F:double-stranded DNA binding"/>
    <property type="evidence" value="ECO:0007669"/>
    <property type="project" value="UniProtKB-ARBA"/>
</dbReference>
<dbReference type="PROSITE" id="PS51066">
    <property type="entry name" value="ZF_FPG_2"/>
    <property type="match status" value="1"/>
</dbReference>
<evidence type="ECO:0000259" key="18">
    <source>
        <dbReference type="PROSITE" id="PS51068"/>
    </source>
</evidence>
<dbReference type="PROSITE" id="PS01242">
    <property type="entry name" value="ZF_FPG_1"/>
    <property type="match status" value="1"/>
</dbReference>
<keyword evidence="10" id="KW-0238">DNA-binding</keyword>
<dbReference type="GO" id="GO:0003684">
    <property type="term" value="F:damaged DNA binding"/>
    <property type="evidence" value="ECO:0007669"/>
    <property type="project" value="InterPro"/>
</dbReference>
<evidence type="ECO:0000256" key="16">
    <source>
        <dbReference type="PROSITE-ProRule" id="PRU00391"/>
    </source>
</evidence>
<sequence>MPELPEVETIIRRLRNGTPGDPGVIDQTIQSVEITWPKIIAAPSPDKFKQSLSGKTIIAARRRGKFLHFPLSDGHLIGHLRMSGDMRIDARLAPDGQPALPGPYDRVLINFLSSYRLVFSEIRKFGRLWYVENPQEVFQHLGPEPLDPAFTGQQLYAMLQARTRSIKPLLMDQTFIAGMGNIYTDEALFRARIHPLRKSNSLSVAEADALHQAIQSVLQHGIHSFGASLDWFYRGGEFQNDFNVYGQTGEPCPNCGTPIEKIVVGQRGTHFCPKCQQIA</sequence>
<evidence type="ECO:0000256" key="9">
    <source>
        <dbReference type="ARBA" id="ARBA00022833"/>
    </source>
</evidence>
<evidence type="ECO:0000256" key="3">
    <source>
        <dbReference type="ARBA" id="ARBA00009409"/>
    </source>
</evidence>
<keyword evidence="7 16" id="KW-0863">Zinc-finger</keyword>
<evidence type="ECO:0000256" key="6">
    <source>
        <dbReference type="ARBA" id="ARBA00022763"/>
    </source>
</evidence>
<evidence type="ECO:0000256" key="12">
    <source>
        <dbReference type="ARBA" id="ARBA00023239"/>
    </source>
</evidence>
<proteinExistence type="inferred from homology"/>
<dbReference type="InterPro" id="IPR020629">
    <property type="entry name" value="FPG_Glyclase"/>
</dbReference>
<evidence type="ECO:0000256" key="2">
    <source>
        <dbReference type="ARBA" id="ARBA00001947"/>
    </source>
</evidence>
<keyword evidence="11" id="KW-0234">DNA repair</keyword>
<dbReference type="Pfam" id="PF01149">
    <property type="entry name" value="Fapy_DNA_glyco"/>
    <property type="match status" value="1"/>
</dbReference>
<dbReference type="NCBIfam" id="TIGR00577">
    <property type="entry name" value="fpg"/>
    <property type="match status" value="1"/>
</dbReference>
<keyword evidence="14 19" id="KW-0326">Glycosidase</keyword>
<dbReference type="SUPFAM" id="SSF81624">
    <property type="entry name" value="N-terminal domain of MutM-like DNA repair proteins"/>
    <property type="match status" value="1"/>
</dbReference>
<comment type="subunit">
    <text evidence="4">Monomer.</text>
</comment>
<keyword evidence="9" id="KW-0862">Zinc</keyword>
<reference evidence="20" key="1">
    <citation type="submission" date="2017-05" db="EMBL/GenBank/DDBJ databases">
        <authorList>
            <person name="Kirkegaard R."/>
            <person name="Mcilroy J S."/>
        </authorList>
    </citation>
    <scope>NUCLEOTIDE SEQUENCE [LARGE SCALE GENOMIC DNA]</scope>
</reference>
<evidence type="ECO:0000256" key="7">
    <source>
        <dbReference type="ARBA" id="ARBA00022771"/>
    </source>
</evidence>
<evidence type="ECO:0000256" key="13">
    <source>
        <dbReference type="ARBA" id="ARBA00023268"/>
    </source>
</evidence>
<protein>
    <submittedName>
        <fullName evidence="19">Formamidopyrimidine-DNA glycosylase</fullName>
        <ecNumber evidence="19">3.2.2.23</ecNumber>
        <ecNumber evidence="19">4.2.99.18</ecNumber>
    </submittedName>
</protein>
<evidence type="ECO:0000256" key="5">
    <source>
        <dbReference type="ARBA" id="ARBA00022723"/>
    </source>
</evidence>
<evidence type="ECO:0000256" key="1">
    <source>
        <dbReference type="ARBA" id="ARBA00001668"/>
    </source>
</evidence>
<evidence type="ECO:0000256" key="8">
    <source>
        <dbReference type="ARBA" id="ARBA00022801"/>
    </source>
</evidence>
<dbReference type="InterPro" id="IPR035937">
    <property type="entry name" value="FPG_N"/>
</dbReference>
<gene>
    <name evidence="19" type="primary">mutM</name>
    <name evidence="19" type="ORF">CFX1CAM_0654</name>
</gene>
<name>A0A1Y6K553_9CHLR</name>
<dbReference type="SUPFAM" id="SSF57716">
    <property type="entry name" value="Glucocorticoid receptor-like (DNA-binding domain)"/>
    <property type="match status" value="1"/>
</dbReference>
<evidence type="ECO:0000256" key="14">
    <source>
        <dbReference type="ARBA" id="ARBA00023295"/>
    </source>
</evidence>
<dbReference type="EC" id="3.2.2.23" evidence="19"/>
<dbReference type="InterPro" id="IPR012319">
    <property type="entry name" value="FPG_cat"/>
</dbReference>
<dbReference type="InterPro" id="IPR015887">
    <property type="entry name" value="DNA_glyclase_Znf_dom_DNA_BS"/>
</dbReference>
<keyword evidence="6" id="KW-0227">DNA damage</keyword>
<dbReference type="InterPro" id="IPR010979">
    <property type="entry name" value="Ribosomal_uS13-like_H2TH"/>
</dbReference>
<dbReference type="EC" id="4.2.99.18" evidence="19"/>
<dbReference type="PANTHER" id="PTHR22993">
    <property type="entry name" value="FORMAMIDOPYRIMIDINE-DNA GLYCOSYLASE"/>
    <property type="match status" value="1"/>
</dbReference>
<evidence type="ECO:0000256" key="15">
    <source>
        <dbReference type="ARBA" id="ARBA00044632"/>
    </source>
</evidence>
<dbReference type="SMART" id="SM00898">
    <property type="entry name" value="Fapy_DNA_glyco"/>
    <property type="match status" value="1"/>
</dbReference>
<dbReference type="Gene3D" id="3.20.190.10">
    <property type="entry name" value="MutM-like, N-terminal"/>
    <property type="match status" value="1"/>
</dbReference>
<dbReference type="FunFam" id="1.10.8.50:FF:000003">
    <property type="entry name" value="Formamidopyrimidine-DNA glycosylase"/>
    <property type="match status" value="1"/>
</dbReference>
<evidence type="ECO:0000259" key="17">
    <source>
        <dbReference type="PROSITE" id="PS51066"/>
    </source>
</evidence>
<comment type="catalytic activity">
    <reaction evidence="1">
        <text>Hydrolysis of DNA containing ring-opened 7-methylguanine residues, releasing 2,6-diamino-4-hydroxy-5-(N-methyl)formamidopyrimidine.</text>
        <dbReference type="EC" id="3.2.2.23"/>
    </reaction>
</comment>
<keyword evidence="5" id="KW-0479">Metal-binding</keyword>
<dbReference type="InterPro" id="IPR010663">
    <property type="entry name" value="Znf_FPG/IleRS"/>
</dbReference>
<feature type="domain" description="FPG-type" evidence="17">
    <location>
        <begin position="243"/>
        <end position="277"/>
    </location>
</feature>
<keyword evidence="13" id="KW-0511">Multifunctional enzyme</keyword>
<dbReference type="Pfam" id="PF06827">
    <property type="entry name" value="zf-FPG_IleRS"/>
    <property type="match status" value="1"/>
</dbReference>
<dbReference type="CDD" id="cd08966">
    <property type="entry name" value="EcFpg-like_N"/>
    <property type="match status" value="1"/>
</dbReference>
<keyword evidence="8 19" id="KW-0378">Hydrolase</keyword>
<dbReference type="AlphaFoldDB" id="A0A1Y6K553"/>
<keyword evidence="20" id="KW-1185">Reference proteome</keyword>
<feature type="domain" description="Formamidopyrimidine-DNA glycosylase catalytic" evidence="18">
    <location>
        <begin position="2"/>
        <end position="126"/>
    </location>
</feature>
<comment type="cofactor">
    <cofactor evidence="2">
        <name>Zn(2+)</name>
        <dbReference type="ChEBI" id="CHEBI:29105"/>
    </cofactor>
</comment>
<dbReference type="KEGG" id="abat:CFX1CAM_0654"/>
<evidence type="ECO:0000256" key="4">
    <source>
        <dbReference type="ARBA" id="ARBA00011245"/>
    </source>
</evidence>
<dbReference type="NCBIfam" id="NF002211">
    <property type="entry name" value="PRK01103.1"/>
    <property type="match status" value="1"/>
</dbReference>
<evidence type="ECO:0000256" key="10">
    <source>
        <dbReference type="ARBA" id="ARBA00023125"/>
    </source>
</evidence>
<dbReference type="SMART" id="SM01232">
    <property type="entry name" value="H2TH"/>
    <property type="match status" value="1"/>
</dbReference>
<dbReference type="InterPro" id="IPR000214">
    <property type="entry name" value="Znf_DNA_glyclase/AP_lyase"/>
</dbReference>
<comment type="catalytic activity">
    <reaction evidence="15">
        <text>2'-deoxyribonucleotide-(2'-deoxyribose 5'-phosphate)-2'-deoxyribonucleotide-DNA = a 3'-end 2'-deoxyribonucleotide-(2,3-dehydro-2,3-deoxyribose 5'-phosphate)-DNA + a 5'-end 5'-phospho-2'-deoxyribonucleoside-DNA + H(+)</text>
        <dbReference type="Rhea" id="RHEA:66592"/>
        <dbReference type="Rhea" id="RHEA-COMP:13180"/>
        <dbReference type="Rhea" id="RHEA-COMP:16897"/>
        <dbReference type="Rhea" id="RHEA-COMP:17067"/>
        <dbReference type="ChEBI" id="CHEBI:15378"/>
        <dbReference type="ChEBI" id="CHEBI:136412"/>
        <dbReference type="ChEBI" id="CHEBI:157695"/>
        <dbReference type="ChEBI" id="CHEBI:167181"/>
        <dbReference type="EC" id="4.2.99.18"/>
    </reaction>
</comment>
<keyword evidence="12 19" id="KW-0456">Lyase</keyword>
<dbReference type="Proteomes" id="UP000195514">
    <property type="component" value="Chromosome I"/>
</dbReference>
<dbReference type="SUPFAM" id="SSF46946">
    <property type="entry name" value="S13-like H2TH domain"/>
    <property type="match status" value="1"/>
</dbReference>
<dbReference type="Gene3D" id="1.10.8.50">
    <property type="match status" value="1"/>
</dbReference>
<accession>A0A1Y6K553</accession>
<dbReference type="OrthoDB" id="9800855at2"/>
<dbReference type="RefSeq" id="WP_087861642.1">
    <property type="nucleotide sequence ID" value="NZ_LT859958.1"/>
</dbReference>
<dbReference type="GO" id="GO:0140078">
    <property type="term" value="F:class I DNA-(apurinic or apyrimidinic site) endonuclease activity"/>
    <property type="evidence" value="ECO:0007669"/>
    <property type="project" value="UniProtKB-EC"/>
</dbReference>
<evidence type="ECO:0000313" key="20">
    <source>
        <dbReference type="Proteomes" id="UP000195514"/>
    </source>
</evidence>
<organism evidence="19 20">
    <name type="scientific">Candidatus Brevifilum fermentans</name>
    <dbReference type="NCBI Taxonomy" id="1986204"/>
    <lineage>
        <taxon>Bacteria</taxon>
        <taxon>Bacillati</taxon>
        <taxon>Chloroflexota</taxon>
        <taxon>Anaerolineae</taxon>
        <taxon>Anaerolineales</taxon>
        <taxon>Anaerolineaceae</taxon>
        <taxon>Candidatus Brevifilum</taxon>
    </lineage>
</organism>
<comment type="similarity">
    <text evidence="3">Belongs to the FPG family.</text>
</comment>